<evidence type="ECO:0000313" key="1">
    <source>
        <dbReference type="EMBL" id="CAB5104234.1"/>
    </source>
</evidence>
<name>A0A6J7VQ64_9ZZZZ</name>
<gene>
    <name evidence="1" type="ORF">UFOPK4410_00133</name>
</gene>
<dbReference type="AlphaFoldDB" id="A0A6J7VQ64"/>
<sequence length="528" mass="58191">MKVTRRSNYFKSFLFIILEICVLASTVSITSADEMTGVRDSWIDRFQNLNSGTGAYIFSQSDGVFSESVYSDDFKNYRAILPPCDSAIQIDCIISVESRTRDEILWHKGVLSKKQLPLGLNCLKERSPLYELYSGAFKGDEVANRPNGAAVSPTYALSSNSHLGGSDYLVTVVYNHLESNVLPLIGGLTFSIRPIVVGLNNKNIALDDCDFGTFDRNAIEYHFPKDVEFRLQINTRTFKQNLHGFYSGPISQPNLNLEGDIFQISGFTQKSLSIGGVISCSENLIALQSTGLSSLAKNCSQVIHRINPLPGGQEIQIFKALESLVHPLFNEENWGFNFQTKPIQVIDRCRTITPNSVLGYVVSNATVFDADPPTWNQSSGTFDYTIGGAHFDLEGKLNQGSYDFTISEEVAACIWGVNSANASAEIQVVNENGTPSVSTISLVRSNGEIYFHVSGFSYSIHKIKIKLVSKQTLSTDQIPTITPTPPATDTPIIKKVVQKRTIKCFKGKILKKVSAINPKCPSGYKLKV</sequence>
<dbReference type="EMBL" id="CAFBRV010000005">
    <property type="protein sequence ID" value="CAB5104234.1"/>
    <property type="molecule type" value="Genomic_DNA"/>
</dbReference>
<organism evidence="1">
    <name type="scientific">freshwater metagenome</name>
    <dbReference type="NCBI Taxonomy" id="449393"/>
    <lineage>
        <taxon>unclassified sequences</taxon>
        <taxon>metagenomes</taxon>
        <taxon>ecological metagenomes</taxon>
    </lineage>
</organism>
<accession>A0A6J7VQ64</accession>
<proteinExistence type="predicted"/>
<protein>
    <submittedName>
        <fullName evidence="1">Unannotated protein</fullName>
    </submittedName>
</protein>
<reference evidence="1" key="1">
    <citation type="submission" date="2020-05" db="EMBL/GenBank/DDBJ databases">
        <authorList>
            <person name="Chiriac C."/>
            <person name="Salcher M."/>
            <person name="Ghai R."/>
            <person name="Kavagutti S V."/>
        </authorList>
    </citation>
    <scope>NUCLEOTIDE SEQUENCE</scope>
</reference>